<keyword evidence="11" id="KW-0862">Zinc</keyword>
<evidence type="ECO:0000256" key="1">
    <source>
        <dbReference type="ARBA" id="ARBA00000098"/>
    </source>
</evidence>
<evidence type="ECO:0000256" key="10">
    <source>
        <dbReference type="ARBA" id="ARBA00022801"/>
    </source>
</evidence>
<feature type="chain" id="PRO_5046004018" description="Aminopeptidase N" evidence="16">
    <location>
        <begin position="37"/>
        <end position="511"/>
    </location>
</feature>
<dbReference type="SUPFAM" id="SSF63737">
    <property type="entry name" value="Leukotriene A4 hydrolase N-terminal domain"/>
    <property type="match status" value="1"/>
</dbReference>
<accession>A0ABV3D831</accession>
<dbReference type="SUPFAM" id="SSF55486">
    <property type="entry name" value="Metalloproteases ('zincins'), catalytic domain"/>
    <property type="match status" value="1"/>
</dbReference>
<reference evidence="18 19" key="1">
    <citation type="submission" date="2024-06" db="EMBL/GenBank/DDBJ databases">
        <title>The Natural Products Discovery Center: Release of the First 8490 Sequenced Strains for Exploring Actinobacteria Biosynthetic Diversity.</title>
        <authorList>
            <person name="Kalkreuter E."/>
            <person name="Kautsar S.A."/>
            <person name="Yang D."/>
            <person name="Bader C.D."/>
            <person name="Teijaro C.N."/>
            <person name="Fluegel L."/>
            <person name="Davis C.M."/>
            <person name="Simpson J.R."/>
            <person name="Lauterbach L."/>
            <person name="Steele A.D."/>
            <person name="Gui C."/>
            <person name="Meng S."/>
            <person name="Li G."/>
            <person name="Viehrig K."/>
            <person name="Ye F."/>
            <person name="Su P."/>
            <person name="Kiefer A.F."/>
            <person name="Nichols A."/>
            <person name="Cepeda A.J."/>
            <person name="Yan W."/>
            <person name="Fan B."/>
            <person name="Jiang Y."/>
            <person name="Adhikari A."/>
            <person name="Zheng C.-J."/>
            <person name="Schuster L."/>
            <person name="Cowan T.M."/>
            <person name="Smanski M.J."/>
            <person name="Chevrette M.G."/>
            <person name="De Carvalho L.P.S."/>
            <person name="Shen B."/>
        </authorList>
    </citation>
    <scope>NUCLEOTIDE SEQUENCE [LARGE SCALE GENOMIC DNA]</scope>
    <source>
        <strain evidence="18 19">NPDC048946</strain>
    </source>
</reference>
<dbReference type="RefSeq" id="WP_358346889.1">
    <property type="nucleotide sequence ID" value="NZ_JBEZFP010000001.1"/>
</dbReference>
<comment type="cofactor">
    <cofactor evidence="2">
        <name>Zn(2+)</name>
        <dbReference type="ChEBI" id="CHEBI:29105"/>
    </cofactor>
</comment>
<evidence type="ECO:0000256" key="5">
    <source>
        <dbReference type="ARBA" id="ARBA00012564"/>
    </source>
</evidence>
<evidence type="ECO:0000256" key="2">
    <source>
        <dbReference type="ARBA" id="ARBA00001947"/>
    </source>
</evidence>
<evidence type="ECO:0000256" key="9">
    <source>
        <dbReference type="ARBA" id="ARBA00022723"/>
    </source>
</evidence>
<dbReference type="PRINTS" id="PR00756">
    <property type="entry name" value="ALADIPTASE"/>
</dbReference>
<gene>
    <name evidence="18" type="ORF">AB0C36_00210</name>
</gene>
<protein>
    <recommendedName>
        <fullName evidence="6">Aminopeptidase N</fullName>
        <ecNumber evidence="5">3.4.11.2</ecNumber>
    </recommendedName>
    <alternativeName>
        <fullName evidence="13">Alanine aminopeptidase</fullName>
    </alternativeName>
    <alternativeName>
        <fullName evidence="14">Lysyl aminopeptidase</fullName>
    </alternativeName>
</protein>
<evidence type="ECO:0000256" key="4">
    <source>
        <dbReference type="ARBA" id="ARBA00010136"/>
    </source>
</evidence>
<dbReference type="CDD" id="cd09603">
    <property type="entry name" value="M1_APN_like"/>
    <property type="match status" value="1"/>
</dbReference>
<dbReference type="EMBL" id="JBEZFP010000001">
    <property type="protein sequence ID" value="MEU8131912.1"/>
    <property type="molecule type" value="Genomic_DNA"/>
</dbReference>
<comment type="caution">
    <text evidence="18">The sequence shown here is derived from an EMBL/GenBank/DDBJ whole genome shotgun (WGS) entry which is preliminary data.</text>
</comment>
<organism evidence="18 19">
    <name type="scientific">Streptodolium elevatio</name>
    <dbReference type="NCBI Taxonomy" id="3157996"/>
    <lineage>
        <taxon>Bacteria</taxon>
        <taxon>Bacillati</taxon>
        <taxon>Actinomycetota</taxon>
        <taxon>Actinomycetes</taxon>
        <taxon>Kitasatosporales</taxon>
        <taxon>Streptomycetaceae</taxon>
        <taxon>Streptodolium</taxon>
    </lineage>
</organism>
<evidence type="ECO:0000256" key="14">
    <source>
        <dbReference type="ARBA" id="ARBA00031533"/>
    </source>
</evidence>
<evidence type="ECO:0000259" key="17">
    <source>
        <dbReference type="Pfam" id="PF01433"/>
    </source>
</evidence>
<comment type="subcellular location">
    <subcellularLocation>
        <location evidence="3">Cytoplasm</location>
    </subcellularLocation>
</comment>
<evidence type="ECO:0000256" key="16">
    <source>
        <dbReference type="SAM" id="SignalP"/>
    </source>
</evidence>
<dbReference type="Proteomes" id="UP001551482">
    <property type="component" value="Unassembled WGS sequence"/>
</dbReference>
<feature type="signal peptide" evidence="16">
    <location>
        <begin position="1"/>
        <end position="36"/>
    </location>
</feature>
<dbReference type="InterPro" id="IPR014782">
    <property type="entry name" value="Peptidase_M1_dom"/>
</dbReference>
<keyword evidence="18" id="KW-0031">Aminopeptidase</keyword>
<dbReference type="Gene3D" id="1.10.390.10">
    <property type="entry name" value="Neutral Protease Domain 2"/>
    <property type="match status" value="1"/>
</dbReference>
<dbReference type="Pfam" id="PF01433">
    <property type="entry name" value="Peptidase_M1"/>
    <property type="match status" value="1"/>
</dbReference>
<sequence length="511" mass="55353">MRPTSRKTGRRVRRRRSASAVAACAALLLLLPQAAAEARAERGTPGSAGLGDPLFPLSGNGGYTVLHTTLDLRWQAPRTAFPAVATIDMSADQALSRFNLDFAGNTLGRVLVDGRPVTAVRDGDELVVTPSGTLRRGRVFRVRVEYTADPTLMRHRDDAIEDYGWIPTPDGTVVYPQPNGTQLLFPANDHPSVRSPMTVRISAPDDVRAVAAGTLAERVPDGPGRTRWTYHSPTPVAGQLVQFAVGRYDVLESDGPGGVRLRDAVPPGLVAATAANRALTAGHLDWLTARLGAYPFDTYGLLVADTDLAVALETQTLSLVPGAELTGDRVAAERTMVHELAHHWFGNDVGIATWSDLWLSEGHARFYERLYSEEHGGDRFEDRMRDAYRQHDVWRRDFGAPAAPTEPALFKRMRYDGSALVLYALREEVGEAVFADIERRFLSCFRGRGASTRDYVGVASTAAGRDLAPFLDAWLYGTTTPPMPGHPDWTTDPLPPAGTAAARVAGDPAGA</sequence>
<feature type="domain" description="Peptidase M1 membrane alanine aminopeptidase" evidence="17">
    <location>
        <begin position="294"/>
        <end position="474"/>
    </location>
</feature>
<evidence type="ECO:0000256" key="7">
    <source>
        <dbReference type="ARBA" id="ARBA00022490"/>
    </source>
</evidence>
<keyword evidence="7" id="KW-0963">Cytoplasm</keyword>
<keyword evidence="8" id="KW-0645">Protease</keyword>
<dbReference type="GO" id="GO:0004177">
    <property type="term" value="F:aminopeptidase activity"/>
    <property type="evidence" value="ECO:0007669"/>
    <property type="project" value="UniProtKB-KW"/>
</dbReference>
<dbReference type="EC" id="3.4.11.2" evidence="5"/>
<comment type="similarity">
    <text evidence="4">Belongs to the peptidase M1 family.</text>
</comment>
<dbReference type="InterPro" id="IPR034015">
    <property type="entry name" value="M1_LTA4H"/>
</dbReference>
<evidence type="ECO:0000313" key="18">
    <source>
        <dbReference type="EMBL" id="MEU8131912.1"/>
    </source>
</evidence>
<dbReference type="PANTHER" id="PTHR45726">
    <property type="entry name" value="LEUKOTRIENE A-4 HYDROLASE"/>
    <property type="match status" value="1"/>
</dbReference>
<keyword evidence="12" id="KW-0482">Metalloprotease</keyword>
<keyword evidence="19" id="KW-1185">Reference proteome</keyword>
<feature type="region of interest" description="Disordered" evidence="15">
    <location>
        <begin position="484"/>
        <end position="511"/>
    </location>
</feature>
<evidence type="ECO:0000256" key="6">
    <source>
        <dbReference type="ARBA" id="ARBA00015611"/>
    </source>
</evidence>
<evidence type="ECO:0000256" key="11">
    <source>
        <dbReference type="ARBA" id="ARBA00022833"/>
    </source>
</evidence>
<feature type="compositionally biased region" description="Low complexity" evidence="15">
    <location>
        <begin position="497"/>
        <end position="511"/>
    </location>
</feature>
<dbReference type="PANTHER" id="PTHR45726:SF3">
    <property type="entry name" value="LEUKOTRIENE A-4 HYDROLASE"/>
    <property type="match status" value="1"/>
</dbReference>
<keyword evidence="10 18" id="KW-0378">Hydrolase</keyword>
<dbReference type="InterPro" id="IPR027268">
    <property type="entry name" value="Peptidase_M4/M1_CTD_sf"/>
</dbReference>
<evidence type="ECO:0000313" key="19">
    <source>
        <dbReference type="Proteomes" id="UP001551482"/>
    </source>
</evidence>
<keyword evidence="9" id="KW-0479">Metal-binding</keyword>
<evidence type="ECO:0000256" key="8">
    <source>
        <dbReference type="ARBA" id="ARBA00022670"/>
    </source>
</evidence>
<dbReference type="InterPro" id="IPR042097">
    <property type="entry name" value="Aminopeptidase_N-like_N_sf"/>
</dbReference>
<name>A0ABV3D831_9ACTN</name>
<evidence type="ECO:0000256" key="13">
    <source>
        <dbReference type="ARBA" id="ARBA00029811"/>
    </source>
</evidence>
<comment type="catalytic activity">
    <reaction evidence="1">
        <text>Release of an N-terminal amino acid, Xaa-|-Yaa- from a peptide, amide or arylamide. Xaa is preferably Ala, but may be most amino acids including Pro (slow action). When a terminal hydrophobic residue is followed by a prolyl residue, the two may be released as an intact Xaa-Pro dipeptide.</text>
        <dbReference type="EC" id="3.4.11.2"/>
    </reaction>
</comment>
<keyword evidence="16" id="KW-0732">Signal</keyword>
<evidence type="ECO:0000256" key="15">
    <source>
        <dbReference type="SAM" id="MobiDB-lite"/>
    </source>
</evidence>
<evidence type="ECO:0000256" key="3">
    <source>
        <dbReference type="ARBA" id="ARBA00004496"/>
    </source>
</evidence>
<dbReference type="InterPro" id="IPR001930">
    <property type="entry name" value="Peptidase_M1"/>
</dbReference>
<dbReference type="Gene3D" id="2.60.40.1730">
    <property type="entry name" value="tricorn interacting facor f3 domain"/>
    <property type="match status" value="1"/>
</dbReference>
<evidence type="ECO:0000256" key="12">
    <source>
        <dbReference type="ARBA" id="ARBA00023049"/>
    </source>
</evidence>
<proteinExistence type="inferred from homology"/>